<evidence type="ECO:0000313" key="3">
    <source>
        <dbReference type="Proteomes" id="UP001142462"/>
    </source>
</evidence>
<sequence length="78" mass="8062">MGRFQNCQFTTPKAYVLLPCPAAILASTRRGAAGAKVETAPTTARGTAPVAEKGVDASSGAAPSGIRRPARRDRHTTP</sequence>
<name>A0A9W6LVL0_9MICO</name>
<protein>
    <submittedName>
        <fullName evidence="2">Uncharacterized protein</fullName>
    </submittedName>
</protein>
<reference evidence="2" key="2">
    <citation type="submission" date="2023-01" db="EMBL/GenBank/DDBJ databases">
        <authorList>
            <person name="Sun Q."/>
            <person name="Evtushenko L."/>
        </authorList>
    </citation>
    <scope>NUCLEOTIDE SEQUENCE</scope>
    <source>
        <strain evidence="2">VKM Ac-1020</strain>
    </source>
</reference>
<feature type="compositionally biased region" description="Basic residues" evidence="1">
    <location>
        <begin position="68"/>
        <end position="78"/>
    </location>
</feature>
<proteinExistence type="predicted"/>
<dbReference type="EMBL" id="BSEJ01000001">
    <property type="protein sequence ID" value="GLJ60432.1"/>
    <property type="molecule type" value="Genomic_DNA"/>
</dbReference>
<evidence type="ECO:0000256" key="1">
    <source>
        <dbReference type="SAM" id="MobiDB-lite"/>
    </source>
</evidence>
<evidence type="ECO:0000313" key="2">
    <source>
        <dbReference type="EMBL" id="GLJ60432.1"/>
    </source>
</evidence>
<keyword evidence="3" id="KW-1185">Reference proteome</keyword>
<dbReference type="Proteomes" id="UP001142462">
    <property type="component" value="Unassembled WGS sequence"/>
</dbReference>
<gene>
    <name evidence="2" type="ORF">GCM10017576_05610</name>
</gene>
<dbReference type="AlphaFoldDB" id="A0A9W6LVL0"/>
<organism evidence="2 3">
    <name type="scientific">Microbacterium barkeri</name>
    <dbReference type="NCBI Taxonomy" id="33917"/>
    <lineage>
        <taxon>Bacteria</taxon>
        <taxon>Bacillati</taxon>
        <taxon>Actinomycetota</taxon>
        <taxon>Actinomycetes</taxon>
        <taxon>Micrococcales</taxon>
        <taxon>Microbacteriaceae</taxon>
        <taxon>Microbacterium</taxon>
    </lineage>
</organism>
<reference evidence="2" key="1">
    <citation type="journal article" date="2014" name="Int. J. Syst. Evol. Microbiol.">
        <title>Complete genome sequence of Corynebacterium casei LMG S-19264T (=DSM 44701T), isolated from a smear-ripened cheese.</title>
        <authorList>
            <consortium name="US DOE Joint Genome Institute (JGI-PGF)"/>
            <person name="Walter F."/>
            <person name="Albersmeier A."/>
            <person name="Kalinowski J."/>
            <person name="Ruckert C."/>
        </authorList>
    </citation>
    <scope>NUCLEOTIDE SEQUENCE</scope>
    <source>
        <strain evidence="2">VKM Ac-1020</strain>
    </source>
</reference>
<feature type="region of interest" description="Disordered" evidence="1">
    <location>
        <begin position="29"/>
        <end position="78"/>
    </location>
</feature>
<comment type="caution">
    <text evidence="2">The sequence shown here is derived from an EMBL/GenBank/DDBJ whole genome shotgun (WGS) entry which is preliminary data.</text>
</comment>
<accession>A0A9W6LVL0</accession>